<name>A0A2P1PZW1_9GAMM</name>
<protein>
    <submittedName>
        <fullName evidence="1">Uncharacterized protein</fullName>
    </submittedName>
</protein>
<geneLocation type="plasmid" evidence="1">
    <name>unnamed</name>
</geneLocation>
<dbReference type="Proteomes" id="UP000241074">
    <property type="component" value="Plasmid unnamed"/>
</dbReference>
<evidence type="ECO:0000313" key="2">
    <source>
        <dbReference type="Proteomes" id="UP000241074"/>
    </source>
</evidence>
<keyword evidence="1" id="KW-0614">Plasmid</keyword>
<evidence type="ECO:0000313" key="1">
    <source>
        <dbReference type="EMBL" id="AVQ00345.1"/>
    </source>
</evidence>
<proteinExistence type="predicted"/>
<dbReference type="KEGG" id="xba:C7S18_23900"/>
<sequence length="114" mass="12329">MFWSIGYAEHLPMGGGIERLGEVHLNGHTTKSEGIDCELFKLGSEDVVYGSPPVALVRYCWLKRIAVFSMLLGVVCCEAVPGRCYAFGIPPSINDAAGALMDLISVGRTWPISI</sequence>
<reference evidence="1 2" key="2">
    <citation type="submission" date="2018-03" db="EMBL/GenBank/DDBJ databases">
        <authorList>
            <person name="Keele B.F."/>
        </authorList>
    </citation>
    <scope>NUCLEOTIDE SEQUENCE [LARGE SCALE GENOMIC DNA]</scope>
    <source>
        <strain evidence="1 2">D13</strain>
        <plasmid evidence="2">Plasmid unnamed</plasmid>
    </source>
</reference>
<keyword evidence="2" id="KW-1185">Reference proteome</keyword>
<accession>A0A2P1PZW1</accession>
<reference evidence="1 2" key="1">
    <citation type="submission" date="2018-03" db="EMBL/GenBank/DDBJ databases">
        <title>Ahniella affigens gen. nov., sp. nov., a gammaproteobacterium isolated from sandy soil near a stream.</title>
        <authorList>
            <person name="Ko Y."/>
            <person name="Kim J.-H."/>
        </authorList>
    </citation>
    <scope>NUCLEOTIDE SEQUENCE [LARGE SCALE GENOMIC DNA]</scope>
    <source>
        <strain evidence="1 2">D13</strain>
        <plasmid evidence="2">Plasmid unnamed</plasmid>
    </source>
</reference>
<dbReference type="AlphaFoldDB" id="A0A2P1PZW1"/>
<gene>
    <name evidence="1" type="ORF">C7S18_23900</name>
</gene>
<organism evidence="1 2">
    <name type="scientific">Ahniella affigens</name>
    <dbReference type="NCBI Taxonomy" id="2021234"/>
    <lineage>
        <taxon>Bacteria</taxon>
        <taxon>Pseudomonadati</taxon>
        <taxon>Pseudomonadota</taxon>
        <taxon>Gammaproteobacteria</taxon>
        <taxon>Lysobacterales</taxon>
        <taxon>Rhodanobacteraceae</taxon>
        <taxon>Ahniella</taxon>
    </lineage>
</organism>
<dbReference type="EMBL" id="CP027861">
    <property type="protein sequence ID" value="AVQ00345.1"/>
    <property type="molecule type" value="Genomic_DNA"/>
</dbReference>